<proteinExistence type="predicted"/>
<dbReference type="EMBL" id="MZMQ01000001">
    <property type="protein sequence ID" value="OQJ63145.1"/>
    <property type="molecule type" value="Genomic_DNA"/>
</dbReference>
<dbReference type="AlphaFoldDB" id="A0A225CHD1"/>
<accession>A0A225CHD1</accession>
<dbReference type="RefSeq" id="WP_094128484.1">
    <property type="nucleotide sequence ID" value="NZ_CP040788.1"/>
</dbReference>
<name>A0A225CHD1_9MICO</name>
<gene>
    <name evidence="1" type="ORF">B5P24_09150</name>
</gene>
<sequence>MMDGTYSFDADGVATAITAPQWSRDALDSVQTTLAHLQKVLANPGIRDEVAEEFGLETEGKLLAQDDPLAGAIAEKIQGKPRVEKLALVRKIIDYVNSLRGLARTAEWAHENVLPWIEQLLNL</sequence>
<comment type="caution">
    <text evidence="1">The sequence shown here is derived from an EMBL/GenBank/DDBJ whole genome shotgun (WGS) entry which is preliminary data.</text>
</comment>
<dbReference type="Proteomes" id="UP000215316">
    <property type="component" value="Unassembled WGS sequence"/>
</dbReference>
<protein>
    <submittedName>
        <fullName evidence="1">Uncharacterized protein</fullName>
    </submittedName>
</protein>
<evidence type="ECO:0000313" key="2">
    <source>
        <dbReference type="Proteomes" id="UP000215316"/>
    </source>
</evidence>
<reference evidence="1" key="1">
    <citation type="submission" date="2017-08" db="EMBL/GenBank/DDBJ databases">
        <title>Genomes of multiple Clavibacter strains from different subspecies.</title>
        <authorList>
            <person name="Yuan X.-K."/>
            <person name="Li X.-S."/>
            <person name="Nie J."/>
            <person name="De Boer S.H."/>
        </authorList>
    </citation>
    <scope>NUCLEOTIDE SEQUENCE [LARGE SCALE GENOMIC DNA]</scope>
    <source>
        <strain evidence="1">ATCC 33566</strain>
    </source>
</reference>
<keyword evidence="2" id="KW-1185">Reference proteome</keyword>
<evidence type="ECO:0000313" key="1">
    <source>
        <dbReference type="EMBL" id="OQJ63145.1"/>
    </source>
</evidence>
<organism evidence="1 2">
    <name type="scientific">Clavibacter tessellarius</name>
    <dbReference type="NCBI Taxonomy" id="31965"/>
    <lineage>
        <taxon>Bacteria</taxon>
        <taxon>Bacillati</taxon>
        <taxon>Actinomycetota</taxon>
        <taxon>Actinomycetes</taxon>
        <taxon>Micrococcales</taxon>
        <taxon>Microbacteriaceae</taxon>
        <taxon>Clavibacter</taxon>
    </lineage>
</organism>